<sequence length="552" mass="61395">MLTRIHIKYYYTVGALLALCFFVALPYILLKVIFAWIALSLGLVSSAYWFNSAGIFRKSQDGSIPWYISWSFIPFLMGSQLYNAWARKHDKVPAIQKIDKQLYLACRLFPSDIDQLKHENIDAILDVTAEFDALEWTLMDENIAYLNIPILDHSVPTVAQLNQAINWLHSQVSSGKNVVVHCALGRGRSVLVLAAYLVCREKNRDVNDVLKSINSIRQTARLNKWQLAAIEKMHSQQKINIHKRAWLIVNPVSGGGKWHDEADHIIQTLSDYFQLEVLYTTKDKSAVQLAEQAKQKGADIIVACGGDGTVNEVASVIVDTDIYLGIIPMGTTNALSHTLFGITSKFVPVAQALDILIQGHHQRIDTATCNNNLMLLLAGLGFEQKMIQKADREQKNNLGQLAYLNGLWEAIDENQPLSMRVQIDGGDIQVINTTSLVIANAAPFTSVLALGNGEPNISDGLLDITWIESSETSPQQLLSMTELLFAGLTGDREGKDSQASRIHHKQAKTIYLNTDSTCQYVIDGELFESEDLCIKVKPTSLNVLVPEANKHV</sequence>
<dbReference type="InterPro" id="IPR004363">
    <property type="entry name" value="Methylgl_synth"/>
</dbReference>
<dbReference type="InterPro" id="IPR001206">
    <property type="entry name" value="Diacylglycerol_kinase_cat_dom"/>
</dbReference>
<dbReference type="SMART" id="SM00195">
    <property type="entry name" value="DSPc"/>
    <property type="match status" value="1"/>
</dbReference>
<dbReference type="PROSITE" id="PS50146">
    <property type="entry name" value="DAGK"/>
    <property type="match status" value="1"/>
</dbReference>
<evidence type="ECO:0000259" key="4">
    <source>
        <dbReference type="PROSITE" id="PS50146"/>
    </source>
</evidence>
<dbReference type="GO" id="GO:0008929">
    <property type="term" value="F:methylglyoxal synthase activity"/>
    <property type="evidence" value="ECO:0007669"/>
    <property type="project" value="InterPro"/>
</dbReference>
<evidence type="ECO:0000259" key="2">
    <source>
        <dbReference type="PROSITE" id="PS50054"/>
    </source>
</evidence>
<dbReference type="SUPFAM" id="SSF111331">
    <property type="entry name" value="NAD kinase/diacylglycerol kinase-like"/>
    <property type="match status" value="1"/>
</dbReference>
<feature type="transmembrane region" description="Helical" evidence="1">
    <location>
        <begin position="33"/>
        <end position="52"/>
    </location>
</feature>
<dbReference type="KEGG" id="spol:FH971_19560"/>
<dbReference type="SUPFAM" id="SSF52799">
    <property type="entry name" value="(Phosphotyrosine protein) phosphatases II"/>
    <property type="match status" value="1"/>
</dbReference>
<evidence type="ECO:0008006" key="7">
    <source>
        <dbReference type="Google" id="ProtNLM"/>
    </source>
</evidence>
<dbReference type="InterPro" id="IPR020422">
    <property type="entry name" value="TYR_PHOSPHATASE_DUAL_dom"/>
</dbReference>
<evidence type="ECO:0000256" key="1">
    <source>
        <dbReference type="SAM" id="Phobius"/>
    </source>
</evidence>
<protein>
    <recommendedName>
        <fullName evidence="7">Diacylglycerol kinase</fullName>
    </recommendedName>
</protein>
<feature type="domain" description="DAGKc" evidence="4">
    <location>
        <begin position="240"/>
        <end position="373"/>
    </location>
</feature>
<dbReference type="AlphaFoldDB" id="A0A4Y5YKE8"/>
<feature type="domain" description="Tyrosine-protein phosphatase" evidence="2">
    <location>
        <begin position="92"/>
        <end position="239"/>
    </location>
</feature>
<keyword evidence="6" id="KW-1185">Reference proteome</keyword>
<dbReference type="InterPro" id="IPR045540">
    <property type="entry name" value="YegS/DAGK_C"/>
</dbReference>
<dbReference type="InterPro" id="IPR029021">
    <property type="entry name" value="Prot-tyrosine_phosphatase-like"/>
</dbReference>
<feature type="domain" description="Tyrosine specific protein phosphatases" evidence="3">
    <location>
        <begin position="159"/>
        <end position="228"/>
    </location>
</feature>
<organism evidence="5 6">
    <name type="scientific">Shewanella polaris</name>
    <dbReference type="NCBI Taxonomy" id="2588449"/>
    <lineage>
        <taxon>Bacteria</taxon>
        <taxon>Pseudomonadati</taxon>
        <taxon>Pseudomonadota</taxon>
        <taxon>Gammaproteobacteria</taxon>
        <taxon>Alteromonadales</taxon>
        <taxon>Shewanellaceae</taxon>
        <taxon>Shewanella</taxon>
    </lineage>
</organism>
<evidence type="ECO:0000259" key="3">
    <source>
        <dbReference type="PROSITE" id="PS50056"/>
    </source>
</evidence>
<dbReference type="GO" id="GO:0016301">
    <property type="term" value="F:kinase activity"/>
    <property type="evidence" value="ECO:0007669"/>
    <property type="project" value="InterPro"/>
</dbReference>
<dbReference type="InterPro" id="IPR000387">
    <property type="entry name" value="Tyr_Pase_dom"/>
</dbReference>
<dbReference type="EMBL" id="CP041036">
    <property type="protein sequence ID" value="QDE32969.1"/>
    <property type="molecule type" value="Genomic_DNA"/>
</dbReference>
<dbReference type="PROSITE" id="PS50056">
    <property type="entry name" value="TYR_PHOSPHATASE_2"/>
    <property type="match status" value="1"/>
</dbReference>
<name>A0A4Y5YKE8_9GAMM</name>
<dbReference type="GO" id="GO:0005829">
    <property type="term" value="C:cytosol"/>
    <property type="evidence" value="ECO:0007669"/>
    <property type="project" value="TreeGrafter"/>
</dbReference>
<dbReference type="Gene3D" id="2.60.200.40">
    <property type="match status" value="1"/>
</dbReference>
<dbReference type="NCBIfam" id="NF009025">
    <property type="entry name" value="PRK12361.1"/>
    <property type="match status" value="1"/>
</dbReference>
<feature type="transmembrane region" description="Helical" evidence="1">
    <location>
        <begin position="64"/>
        <end position="85"/>
    </location>
</feature>
<accession>A0A4Y5YKE8</accession>
<dbReference type="GO" id="GO:0019242">
    <property type="term" value="P:methylglyoxal biosynthetic process"/>
    <property type="evidence" value="ECO:0007669"/>
    <property type="project" value="InterPro"/>
</dbReference>
<dbReference type="PROSITE" id="PS50054">
    <property type="entry name" value="TYR_PHOSPHATASE_DUAL"/>
    <property type="match status" value="1"/>
</dbReference>
<dbReference type="Pfam" id="PF00781">
    <property type="entry name" value="DAGK_cat"/>
    <property type="match status" value="1"/>
</dbReference>
<dbReference type="PANTHER" id="PTHR30492:SF0">
    <property type="entry name" value="METHYLGLYOXAL SYNTHASE"/>
    <property type="match status" value="1"/>
</dbReference>
<dbReference type="InterPro" id="IPR017438">
    <property type="entry name" value="ATP-NAD_kinase_N"/>
</dbReference>
<keyword evidence="1" id="KW-1133">Transmembrane helix</keyword>
<reference evidence="5 6" key="1">
    <citation type="submission" date="2019-06" db="EMBL/GenBank/DDBJ databases">
        <title>The genome of Shewanella sp. SM1901.</title>
        <authorList>
            <person name="Cha Q."/>
        </authorList>
    </citation>
    <scope>NUCLEOTIDE SEQUENCE [LARGE SCALE GENOMIC DNA]</scope>
    <source>
        <strain evidence="5 6">SM1901</strain>
    </source>
</reference>
<dbReference type="FunFam" id="3.90.190.10:FF:000157">
    <property type="entry name" value="Protein-tyrosine phosphatase"/>
    <property type="match status" value="1"/>
</dbReference>
<feature type="transmembrane region" description="Helical" evidence="1">
    <location>
        <begin position="9"/>
        <end position="27"/>
    </location>
</feature>
<evidence type="ECO:0000313" key="6">
    <source>
        <dbReference type="Proteomes" id="UP000319809"/>
    </source>
</evidence>
<dbReference type="InterPro" id="IPR000340">
    <property type="entry name" value="Dual-sp_phosphatase_cat-dom"/>
</dbReference>
<dbReference type="RefSeq" id="WP_140235385.1">
    <property type="nucleotide sequence ID" value="NZ_CP041036.1"/>
</dbReference>
<keyword evidence="1" id="KW-0812">Transmembrane</keyword>
<dbReference type="SMART" id="SM00046">
    <property type="entry name" value="DAGKc"/>
    <property type="match status" value="1"/>
</dbReference>
<dbReference type="Gene3D" id="3.90.190.10">
    <property type="entry name" value="Protein tyrosine phosphatase superfamily"/>
    <property type="match status" value="1"/>
</dbReference>
<keyword evidence="1" id="KW-0472">Membrane</keyword>
<dbReference type="Gene3D" id="3.40.50.10330">
    <property type="entry name" value="Probable inorganic polyphosphate/atp-NAD kinase, domain 1"/>
    <property type="match status" value="1"/>
</dbReference>
<dbReference type="InterPro" id="IPR016064">
    <property type="entry name" value="NAD/diacylglycerol_kinase_sf"/>
</dbReference>
<proteinExistence type="predicted"/>
<dbReference type="Pfam" id="PF19279">
    <property type="entry name" value="YegS_C"/>
    <property type="match status" value="1"/>
</dbReference>
<evidence type="ECO:0000313" key="5">
    <source>
        <dbReference type="EMBL" id="QDE32969.1"/>
    </source>
</evidence>
<dbReference type="PANTHER" id="PTHR30492">
    <property type="entry name" value="METHYLGLYOXAL SYNTHASE"/>
    <property type="match status" value="1"/>
</dbReference>
<dbReference type="Pfam" id="PF00782">
    <property type="entry name" value="DSPc"/>
    <property type="match status" value="1"/>
</dbReference>
<gene>
    <name evidence="5" type="ORF">FH971_19560</name>
</gene>
<dbReference type="Proteomes" id="UP000319809">
    <property type="component" value="Chromosome"/>
</dbReference>